<sequence>AARAAVFWQITAMDDGELERREVAAARRAVFERPGAQRTRWVQKSVCLAVLTLEGSIHSSPGWEDLPGEAPSASQPGRLIGPASPLPVPAIPGRRVHVLRDDAGQHTRTHASFFRTLLHRSPGPCRSSNMLVFSAATSRILTRTPRLPAKSSVVARLPLRTIRTPSPTSPPRPFGPVSRLSSSSAA</sequence>
<name>A0A4R0RKH2_9APHY</name>
<feature type="region of interest" description="Disordered" evidence="1">
    <location>
        <begin position="61"/>
        <end position="82"/>
    </location>
</feature>
<feature type="non-terminal residue" evidence="2">
    <location>
        <position position="1"/>
    </location>
</feature>
<organism evidence="2 3">
    <name type="scientific">Steccherinum ochraceum</name>
    <dbReference type="NCBI Taxonomy" id="92696"/>
    <lineage>
        <taxon>Eukaryota</taxon>
        <taxon>Fungi</taxon>
        <taxon>Dikarya</taxon>
        <taxon>Basidiomycota</taxon>
        <taxon>Agaricomycotina</taxon>
        <taxon>Agaricomycetes</taxon>
        <taxon>Polyporales</taxon>
        <taxon>Steccherinaceae</taxon>
        <taxon>Steccherinum</taxon>
    </lineage>
</organism>
<gene>
    <name evidence="2" type="ORF">EIP91_011647</name>
</gene>
<dbReference type="EMBL" id="RWJN01000078">
    <property type="protein sequence ID" value="TCD68036.1"/>
    <property type="molecule type" value="Genomic_DNA"/>
</dbReference>
<evidence type="ECO:0000313" key="3">
    <source>
        <dbReference type="Proteomes" id="UP000292702"/>
    </source>
</evidence>
<reference evidence="2 3" key="1">
    <citation type="submission" date="2018-11" db="EMBL/GenBank/DDBJ databases">
        <title>Genome assembly of Steccherinum ochraceum LE-BIN_3174, the white-rot fungus of the Steccherinaceae family (The Residual Polyporoid clade, Polyporales, Basidiomycota).</title>
        <authorList>
            <person name="Fedorova T.V."/>
            <person name="Glazunova O.A."/>
            <person name="Landesman E.O."/>
            <person name="Moiseenko K.V."/>
            <person name="Psurtseva N.V."/>
            <person name="Savinova O.S."/>
            <person name="Shakhova N.V."/>
            <person name="Tyazhelova T.V."/>
            <person name="Vasina D.V."/>
        </authorList>
    </citation>
    <scope>NUCLEOTIDE SEQUENCE [LARGE SCALE GENOMIC DNA]</scope>
    <source>
        <strain evidence="2 3">LE-BIN_3174</strain>
    </source>
</reference>
<dbReference type="AlphaFoldDB" id="A0A4R0RKH2"/>
<evidence type="ECO:0000256" key="1">
    <source>
        <dbReference type="SAM" id="MobiDB-lite"/>
    </source>
</evidence>
<evidence type="ECO:0000313" key="2">
    <source>
        <dbReference type="EMBL" id="TCD68036.1"/>
    </source>
</evidence>
<keyword evidence="3" id="KW-1185">Reference proteome</keyword>
<dbReference type="Proteomes" id="UP000292702">
    <property type="component" value="Unassembled WGS sequence"/>
</dbReference>
<comment type="caution">
    <text evidence="2">The sequence shown here is derived from an EMBL/GenBank/DDBJ whole genome shotgun (WGS) entry which is preliminary data.</text>
</comment>
<accession>A0A4R0RKH2</accession>
<proteinExistence type="predicted"/>
<protein>
    <submittedName>
        <fullName evidence="2">Uncharacterized protein</fullName>
    </submittedName>
</protein>
<feature type="region of interest" description="Disordered" evidence="1">
    <location>
        <begin position="160"/>
        <end position="186"/>
    </location>
</feature>